<dbReference type="PANTHER" id="PTHR16223:SF262">
    <property type="entry name" value="GENOME ASSEMBLY, CHROMOSOME: A01"/>
    <property type="match status" value="1"/>
</dbReference>
<dbReference type="SUPFAM" id="SSF47459">
    <property type="entry name" value="HLH, helix-loop-helix DNA-binding domain"/>
    <property type="match status" value="1"/>
</dbReference>
<evidence type="ECO:0000256" key="4">
    <source>
        <dbReference type="ARBA" id="ARBA00023163"/>
    </source>
</evidence>
<keyword evidence="4" id="KW-0804">Transcription</keyword>
<evidence type="ECO:0000256" key="1">
    <source>
        <dbReference type="ARBA" id="ARBA00004123"/>
    </source>
</evidence>
<dbReference type="InterPro" id="IPR045239">
    <property type="entry name" value="bHLH95_bHLH"/>
</dbReference>
<dbReference type="PROSITE" id="PS50888">
    <property type="entry name" value="BHLH"/>
    <property type="match status" value="1"/>
</dbReference>
<evidence type="ECO:0000256" key="2">
    <source>
        <dbReference type="ARBA" id="ARBA00023015"/>
    </source>
</evidence>
<dbReference type="GO" id="GO:0000978">
    <property type="term" value="F:RNA polymerase II cis-regulatory region sequence-specific DNA binding"/>
    <property type="evidence" value="ECO:0007669"/>
    <property type="project" value="TreeGrafter"/>
</dbReference>
<keyword evidence="5" id="KW-0539">Nucleus</keyword>
<dbReference type="InterPro" id="IPR011598">
    <property type="entry name" value="bHLH_dom"/>
</dbReference>
<dbReference type="GO" id="GO:0000981">
    <property type="term" value="F:DNA-binding transcription factor activity, RNA polymerase II-specific"/>
    <property type="evidence" value="ECO:0007669"/>
    <property type="project" value="TreeGrafter"/>
</dbReference>
<evidence type="ECO:0000256" key="3">
    <source>
        <dbReference type="ARBA" id="ARBA00023125"/>
    </source>
</evidence>
<reference evidence="8" key="1">
    <citation type="submission" date="2019-12" db="EMBL/GenBank/DDBJ databases">
        <title>Genome sequencing and annotation of Brassica cretica.</title>
        <authorList>
            <person name="Studholme D.J."/>
            <person name="Sarris P.F."/>
        </authorList>
    </citation>
    <scope>NUCLEOTIDE SEQUENCE</scope>
    <source>
        <strain evidence="8">PFS-102/07</strain>
        <tissue evidence="8">Leaf</tissue>
    </source>
</reference>
<dbReference type="EMBL" id="QGKY02000246">
    <property type="protein sequence ID" value="KAF2586713.1"/>
    <property type="molecule type" value="Genomic_DNA"/>
</dbReference>
<dbReference type="PANTHER" id="PTHR16223">
    <property type="entry name" value="TRANSCRIPTION FACTOR BHLH83-RELATED"/>
    <property type="match status" value="1"/>
</dbReference>
<protein>
    <recommendedName>
        <fullName evidence="7">BHLH domain-containing protein</fullName>
    </recommendedName>
</protein>
<keyword evidence="3" id="KW-0238">DNA-binding</keyword>
<evidence type="ECO:0000259" key="7">
    <source>
        <dbReference type="PROSITE" id="PS50888"/>
    </source>
</evidence>
<feature type="domain" description="BHLH" evidence="7">
    <location>
        <begin position="260"/>
        <end position="309"/>
    </location>
</feature>
<feature type="region of interest" description="Disordered" evidence="6">
    <location>
        <begin position="225"/>
        <end position="271"/>
    </location>
</feature>
<dbReference type="Gene3D" id="4.10.280.10">
    <property type="entry name" value="Helix-loop-helix DNA-binding domain"/>
    <property type="match status" value="1"/>
</dbReference>
<dbReference type="AlphaFoldDB" id="A0A8S9JZD2"/>
<name>A0A8S9JZD2_BRACR</name>
<gene>
    <name evidence="8" type="ORF">F2Q70_00036951</name>
</gene>
<sequence length="382" mass="40742">MEDSREDQEDRAMMETGVSSFSELLMLSGGVLSSSEHHLNDIGADGGEDSFGFVFSGSTGSRMLCFSGDCQNDDESLFLQPSLPSGVSVSDPSCTTNICKNSNDACADNKSTKSSTVSKERKVRGKNCSLAAIGFSIRSFSELLMLSGGVLSSSEHHLNDIGADGGEDSFGFVFSGSTGSRMLCFSGDCQNDDESLFLQPSLPSGVSVSDPSCTTNICKNSNDACADNKSTKSSTKKRIGSVNRQTMDHNRKPSKKCKQNQEKSSVGTAKVRKERLGERIAALQQLVSPYGKTDAASVLHEAMGYIKFLQDQIQVLCSPYLINYSLDGGVVTGDVRAGKKVRDLRSRGLCLVPVSSTVLLESSNGADFWSPATMGHTTSSSH</sequence>
<accession>A0A8S9JZD2</accession>
<evidence type="ECO:0000313" key="8">
    <source>
        <dbReference type="EMBL" id="KAF2586713.1"/>
    </source>
</evidence>
<evidence type="ECO:0000256" key="5">
    <source>
        <dbReference type="ARBA" id="ARBA00023242"/>
    </source>
</evidence>
<proteinExistence type="predicted"/>
<comment type="subcellular location">
    <subcellularLocation>
        <location evidence="1">Nucleus</location>
    </subcellularLocation>
</comment>
<organism evidence="8">
    <name type="scientific">Brassica cretica</name>
    <name type="common">Mustard</name>
    <dbReference type="NCBI Taxonomy" id="69181"/>
    <lineage>
        <taxon>Eukaryota</taxon>
        <taxon>Viridiplantae</taxon>
        <taxon>Streptophyta</taxon>
        <taxon>Embryophyta</taxon>
        <taxon>Tracheophyta</taxon>
        <taxon>Spermatophyta</taxon>
        <taxon>Magnoliopsida</taxon>
        <taxon>eudicotyledons</taxon>
        <taxon>Gunneridae</taxon>
        <taxon>Pentapetalae</taxon>
        <taxon>rosids</taxon>
        <taxon>malvids</taxon>
        <taxon>Brassicales</taxon>
        <taxon>Brassicaceae</taxon>
        <taxon>Brassiceae</taxon>
        <taxon>Brassica</taxon>
    </lineage>
</organism>
<dbReference type="InterPro" id="IPR045843">
    <property type="entry name" value="IND-like"/>
</dbReference>
<evidence type="ECO:0000256" key="6">
    <source>
        <dbReference type="SAM" id="MobiDB-lite"/>
    </source>
</evidence>
<comment type="caution">
    <text evidence="8">The sequence shown here is derived from an EMBL/GenBank/DDBJ whole genome shotgun (WGS) entry which is preliminary data.</text>
</comment>
<dbReference type="GO" id="GO:0005634">
    <property type="term" value="C:nucleus"/>
    <property type="evidence" value="ECO:0007669"/>
    <property type="project" value="UniProtKB-SubCell"/>
</dbReference>
<dbReference type="CDD" id="cd11393">
    <property type="entry name" value="bHLH_AtbHLH_like"/>
    <property type="match status" value="1"/>
</dbReference>
<dbReference type="InterPro" id="IPR036638">
    <property type="entry name" value="HLH_DNA-bd_sf"/>
</dbReference>
<keyword evidence="2" id="KW-0805">Transcription regulation</keyword>
<dbReference type="GO" id="GO:0046983">
    <property type="term" value="F:protein dimerization activity"/>
    <property type="evidence" value="ECO:0007669"/>
    <property type="project" value="InterPro"/>
</dbReference>
<dbReference type="FunFam" id="4.10.280.10:FF:000123">
    <property type="entry name" value="Transcription factor bHLH113"/>
    <property type="match status" value="1"/>
</dbReference>